<name>A0AAN8VSY5_9MAGN</name>
<evidence type="ECO:0000313" key="1">
    <source>
        <dbReference type="EMBL" id="KAK6939610.1"/>
    </source>
</evidence>
<keyword evidence="2" id="KW-1185">Reference proteome</keyword>
<organism evidence="1 2">
    <name type="scientific">Dillenia turbinata</name>
    <dbReference type="NCBI Taxonomy" id="194707"/>
    <lineage>
        <taxon>Eukaryota</taxon>
        <taxon>Viridiplantae</taxon>
        <taxon>Streptophyta</taxon>
        <taxon>Embryophyta</taxon>
        <taxon>Tracheophyta</taxon>
        <taxon>Spermatophyta</taxon>
        <taxon>Magnoliopsida</taxon>
        <taxon>eudicotyledons</taxon>
        <taxon>Gunneridae</taxon>
        <taxon>Pentapetalae</taxon>
        <taxon>Dilleniales</taxon>
        <taxon>Dilleniaceae</taxon>
        <taxon>Dillenia</taxon>
    </lineage>
</organism>
<reference evidence="1 2" key="1">
    <citation type="submission" date="2023-12" db="EMBL/GenBank/DDBJ databases">
        <title>A high-quality genome assembly for Dillenia turbinata (Dilleniales).</title>
        <authorList>
            <person name="Chanderbali A."/>
        </authorList>
    </citation>
    <scope>NUCLEOTIDE SEQUENCE [LARGE SCALE GENOMIC DNA]</scope>
    <source>
        <strain evidence="1">LSX21</strain>
        <tissue evidence="1">Leaf</tissue>
    </source>
</reference>
<comment type="caution">
    <text evidence="1">The sequence shown here is derived from an EMBL/GenBank/DDBJ whole genome shotgun (WGS) entry which is preliminary data.</text>
</comment>
<dbReference type="Proteomes" id="UP001370490">
    <property type="component" value="Unassembled WGS sequence"/>
</dbReference>
<proteinExistence type="predicted"/>
<gene>
    <name evidence="1" type="ORF">RJ641_029141</name>
</gene>
<dbReference type="AlphaFoldDB" id="A0AAN8VSY5"/>
<dbReference type="EMBL" id="JBAMMX010000005">
    <property type="protein sequence ID" value="KAK6939610.1"/>
    <property type="molecule type" value="Genomic_DNA"/>
</dbReference>
<protein>
    <submittedName>
        <fullName evidence="1">Uncharacterized protein</fullName>
    </submittedName>
</protein>
<accession>A0AAN8VSY5</accession>
<sequence>MKTAGNEVWMKNSKSVMLVIKMPAAAFAWWTL</sequence>
<evidence type="ECO:0000313" key="2">
    <source>
        <dbReference type="Proteomes" id="UP001370490"/>
    </source>
</evidence>